<name>A0AA86PDX2_9EUKA</name>
<evidence type="ECO:0000313" key="3">
    <source>
        <dbReference type="Proteomes" id="UP001642409"/>
    </source>
</evidence>
<protein>
    <submittedName>
        <fullName evidence="2">Hypothetical_protein</fullName>
    </submittedName>
</protein>
<sequence length="440" mass="49180">MLFIVQSICAQINVKQDAMCVQRVLQYFPDNPQLISFTVVGADSEIVNDTINNVNVISLIPGAYVVNYVCQTSSGSININPSLAGPNNLALCQQTSQTHRLRLQMDSFPTITTSTIVGDTQIIVTTTPDEYQYYIGKYGTLCFSYVGSQTYFGCNNGTNNFTSGFTYGLTWAELNLVTTESATISPILTTEPSNNMYTSMNDYDPIKRSIFLNLKLYYQPLSSLVELARPAKLSSFSYLGSGYFAIIGSYQTQTKTMVNFEKHLQHKTIPLNEIPNLVQQNIIFARGQILIQFSAKIQHLFLAANNKQSDTSLKLENTYSFLYAYQYATADDLEKVTNFTLAYPPILASAETDTVTPVFSIYTDTYYMYPEGTQMPPITSNPFMSALDIYCSVPDKLFTLPFVDLYTVRRLINVVPDLANKEYSLSIVGTSFFGDPYCPV</sequence>
<organism evidence="1">
    <name type="scientific">Hexamita inflata</name>
    <dbReference type="NCBI Taxonomy" id="28002"/>
    <lineage>
        <taxon>Eukaryota</taxon>
        <taxon>Metamonada</taxon>
        <taxon>Diplomonadida</taxon>
        <taxon>Hexamitidae</taxon>
        <taxon>Hexamitinae</taxon>
        <taxon>Hexamita</taxon>
    </lineage>
</organism>
<evidence type="ECO:0000313" key="2">
    <source>
        <dbReference type="EMBL" id="CAL6058945.1"/>
    </source>
</evidence>
<accession>A0AA86PDX2</accession>
<dbReference type="EMBL" id="CATOUU010000645">
    <property type="protein sequence ID" value="CAI9937335.1"/>
    <property type="molecule type" value="Genomic_DNA"/>
</dbReference>
<gene>
    <name evidence="1" type="ORF">HINF_LOCUS24980</name>
    <name evidence="2" type="ORF">HINF_LOCUS48513</name>
</gene>
<comment type="caution">
    <text evidence="1">The sequence shown here is derived from an EMBL/GenBank/DDBJ whole genome shotgun (WGS) entry which is preliminary data.</text>
</comment>
<reference evidence="2 3" key="2">
    <citation type="submission" date="2024-07" db="EMBL/GenBank/DDBJ databases">
        <authorList>
            <person name="Akdeniz Z."/>
        </authorList>
    </citation>
    <scope>NUCLEOTIDE SEQUENCE [LARGE SCALE GENOMIC DNA]</scope>
</reference>
<dbReference type="Proteomes" id="UP001642409">
    <property type="component" value="Unassembled WGS sequence"/>
</dbReference>
<proteinExistence type="predicted"/>
<dbReference type="AlphaFoldDB" id="A0AA86PDX2"/>
<reference evidence="1" key="1">
    <citation type="submission" date="2023-06" db="EMBL/GenBank/DDBJ databases">
        <authorList>
            <person name="Kurt Z."/>
        </authorList>
    </citation>
    <scope>NUCLEOTIDE SEQUENCE</scope>
</reference>
<dbReference type="EMBL" id="CAXDID020000223">
    <property type="protein sequence ID" value="CAL6058945.1"/>
    <property type="molecule type" value="Genomic_DNA"/>
</dbReference>
<evidence type="ECO:0000313" key="1">
    <source>
        <dbReference type="EMBL" id="CAI9937335.1"/>
    </source>
</evidence>
<keyword evidence="3" id="KW-1185">Reference proteome</keyword>